<evidence type="ECO:0000256" key="3">
    <source>
        <dbReference type="ARBA" id="ARBA00022448"/>
    </source>
</evidence>
<keyword evidence="6 8" id="KW-1133">Transmembrane helix</keyword>
<keyword evidence="10" id="KW-1185">Reference proteome</keyword>
<evidence type="ECO:0000313" key="9">
    <source>
        <dbReference type="EMBL" id="CVK16675.1"/>
    </source>
</evidence>
<keyword evidence="4" id="KW-1003">Cell membrane</keyword>
<dbReference type="GO" id="GO:0005886">
    <property type="term" value="C:plasma membrane"/>
    <property type="evidence" value="ECO:0007669"/>
    <property type="project" value="UniProtKB-SubCell"/>
</dbReference>
<feature type="transmembrane region" description="Helical" evidence="8">
    <location>
        <begin position="151"/>
        <end position="172"/>
    </location>
</feature>
<feature type="transmembrane region" description="Helical" evidence="8">
    <location>
        <begin position="66"/>
        <end position="89"/>
    </location>
</feature>
<keyword evidence="7 8" id="KW-0472">Membrane</keyword>
<feature type="transmembrane region" description="Helical" evidence="8">
    <location>
        <begin position="317"/>
        <end position="343"/>
    </location>
</feature>
<dbReference type="RefSeq" id="WP_073961242.1">
    <property type="nucleotide sequence ID" value="NZ_FCOR01000009.1"/>
</dbReference>
<protein>
    <submittedName>
        <fullName evidence="9">Predicted PurR-regulated permease PerM</fullName>
    </submittedName>
</protein>
<comment type="similarity">
    <text evidence="2">Belongs to the autoinducer-2 exporter (AI-2E) (TC 2.A.86) family.</text>
</comment>
<dbReference type="Pfam" id="PF01594">
    <property type="entry name" value="AI-2E_transport"/>
    <property type="match status" value="1"/>
</dbReference>
<evidence type="ECO:0000256" key="4">
    <source>
        <dbReference type="ARBA" id="ARBA00022475"/>
    </source>
</evidence>
<evidence type="ECO:0000256" key="7">
    <source>
        <dbReference type="ARBA" id="ARBA00023136"/>
    </source>
</evidence>
<reference evidence="9 10" key="1">
    <citation type="submission" date="2016-01" db="EMBL/GenBank/DDBJ databases">
        <authorList>
            <person name="McClelland M."/>
            <person name="Jain A."/>
            <person name="Saraogi P."/>
            <person name="Mendelson R."/>
            <person name="Westerman R."/>
            <person name="SanMiguel P."/>
            <person name="Csonka L."/>
        </authorList>
    </citation>
    <scope>NUCLEOTIDE SEQUENCE [LARGE SCALE GENOMIC DNA]</scope>
    <source>
        <strain evidence="9 10">R-53146</strain>
    </source>
</reference>
<dbReference type="STRING" id="1586267.GCA_001418685_01538"/>
<evidence type="ECO:0000256" key="2">
    <source>
        <dbReference type="ARBA" id="ARBA00009773"/>
    </source>
</evidence>
<keyword evidence="5 8" id="KW-0812">Transmembrane</keyword>
<accession>A0A0X3ARI7</accession>
<proteinExistence type="inferred from homology"/>
<comment type="subcellular location">
    <subcellularLocation>
        <location evidence="1">Cell membrane</location>
        <topology evidence="1">Multi-pass membrane protein</topology>
    </subcellularLocation>
</comment>
<evidence type="ECO:0000313" key="10">
    <source>
        <dbReference type="Proteomes" id="UP000182761"/>
    </source>
</evidence>
<feature type="transmembrane region" description="Helical" evidence="8">
    <location>
        <begin position="208"/>
        <end position="230"/>
    </location>
</feature>
<feature type="transmembrane region" description="Helical" evidence="8">
    <location>
        <begin position="9"/>
        <end position="28"/>
    </location>
</feature>
<feature type="transmembrane region" description="Helical" evidence="8">
    <location>
        <begin position="283"/>
        <end position="305"/>
    </location>
</feature>
<gene>
    <name evidence="9" type="ORF">Ga0061079_10965</name>
</gene>
<organism evidence="9 10">
    <name type="scientific">Apibacter mensalis</name>
    <dbReference type="NCBI Taxonomy" id="1586267"/>
    <lineage>
        <taxon>Bacteria</taxon>
        <taxon>Pseudomonadati</taxon>
        <taxon>Bacteroidota</taxon>
        <taxon>Flavobacteriia</taxon>
        <taxon>Flavobacteriales</taxon>
        <taxon>Weeksellaceae</taxon>
        <taxon>Apibacter</taxon>
    </lineage>
</organism>
<dbReference type="InterPro" id="IPR002549">
    <property type="entry name" value="AI-2E-like"/>
</dbReference>
<dbReference type="AlphaFoldDB" id="A0A0X3ARI7"/>
<dbReference type="OrthoDB" id="9793390at2"/>
<dbReference type="EMBL" id="FCOR01000009">
    <property type="protein sequence ID" value="CVK16675.1"/>
    <property type="molecule type" value="Genomic_DNA"/>
</dbReference>
<evidence type="ECO:0000256" key="1">
    <source>
        <dbReference type="ARBA" id="ARBA00004651"/>
    </source>
</evidence>
<sequence length="364" mass="41330">MNYKDISKGIISAVTVIFLTVLLFFLLWKIRFVLGYIFVAFAFSLMGRPIMNFLSEKVHISNTISAFITLLVMVGTILTFLSFVIPLALEQASNLSLLDTDKLQNSITEQVKLIDEALKSKHIYLFEDNYAQLFTSKFNFRIHMDTLQSGFSFLAELGISIFSVTFITFFFLREKDLFNRIIIGAAPTNDIKKVIQVLSNINDLLTRYFLGLCLQIFSMFLLYLAILGGFNIKDMVIISMFCAFCNLIPYLGPLLGFFIISLLSMSSMLSLGMDFNSQIIPTIFWISILYLIAQLIDNAIFQPLIYAKSVKSHPLEIFLVMLIFGILFGALGVTFAIPGYTVLRVVMKSFFNRFKIVQAITKNL</sequence>
<dbReference type="PANTHER" id="PTHR21716:SF53">
    <property type="entry name" value="PERMEASE PERM-RELATED"/>
    <property type="match status" value="1"/>
</dbReference>
<name>A0A0X3ARI7_9FLAO</name>
<evidence type="ECO:0000256" key="6">
    <source>
        <dbReference type="ARBA" id="ARBA00022989"/>
    </source>
</evidence>
<feature type="transmembrane region" description="Helical" evidence="8">
    <location>
        <begin position="34"/>
        <end position="54"/>
    </location>
</feature>
<evidence type="ECO:0000256" key="8">
    <source>
        <dbReference type="SAM" id="Phobius"/>
    </source>
</evidence>
<keyword evidence="3" id="KW-0813">Transport</keyword>
<dbReference type="Proteomes" id="UP000182761">
    <property type="component" value="Unassembled WGS sequence"/>
</dbReference>
<evidence type="ECO:0000256" key="5">
    <source>
        <dbReference type="ARBA" id="ARBA00022692"/>
    </source>
</evidence>
<feature type="transmembrane region" description="Helical" evidence="8">
    <location>
        <begin position="236"/>
        <end position="263"/>
    </location>
</feature>
<dbReference type="PANTHER" id="PTHR21716">
    <property type="entry name" value="TRANSMEMBRANE PROTEIN"/>
    <property type="match status" value="1"/>
</dbReference>